<dbReference type="PANTHER" id="PTHR45931">
    <property type="entry name" value="SI:CH211-59O9.10"/>
    <property type="match status" value="1"/>
</dbReference>
<reference evidence="6 7" key="1">
    <citation type="submission" date="2010-05" db="EMBL/GenBank/DDBJ databases">
        <title>The Genome Sequence of Thecamonas trahens ATCC 50062.</title>
        <authorList>
            <consortium name="The Broad Institute Genome Sequencing Platform"/>
            <person name="Russ C."/>
            <person name="Cuomo C."/>
            <person name="Shea T."/>
            <person name="Young S.K."/>
            <person name="Zeng Q."/>
            <person name="Koehrsen M."/>
            <person name="Haas B."/>
            <person name="Borodovsky M."/>
            <person name="Guigo R."/>
            <person name="Alvarado L."/>
            <person name="Berlin A."/>
            <person name="Bochicchio J."/>
            <person name="Borenstein D."/>
            <person name="Chapman S."/>
            <person name="Chen Z."/>
            <person name="Freedman E."/>
            <person name="Gellesch M."/>
            <person name="Goldberg J."/>
            <person name="Griggs A."/>
            <person name="Gujja S."/>
            <person name="Heilman E."/>
            <person name="Heiman D."/>
            <person name="Hepburn T."/>
            <person name="Howarth C."/>
            <person name="Jen D."/>
            <person name="Larson L."/>
            <person name="Mehta T."/>
            <person name="Park D."/>
            <person name="Pearson M."/>
            <person name="Roberts A."/>
            <person name="Saif S."/>
            <person name="Shenoy N."/>
            <person name="Sisk P."/>
            <person name="Stolte C."/>
            <person name="Sykes S."/>
            <person name="Thomson T."/>
            <person name="Walk T."/>
            <person name="White J."/>
            <person name="Yandava C."/>
            <person name="Burger G."/>
            <person name="Gray M.W."/>
            <person name="Holland P.W.H."/>
            <person name="King N."/>
            <person name="Lang F.B.F."/>
            <person name="Roger A.J."/>
            <person name="Ruiz-Trillo I."/>
            <person name="Lander E."/>
            <person name="Nusbaum C."/>
        </authorList>
    </citation>
    <scope>NUCLEOTIDE SEQUENCE [LARGE SCALE GENOMIC DNA]</scope>
    <source>
        <strain evidence="6 7">ATCC 50062</strain>
    </source>
</reference>
<dbReference type="Proteomes" id="UP000054408">
    <property type="component" value="Unassembled WGS sequence"/>
</dbReference>
<evidence type="ECO:0000256" key="2">
    <source>
        <dbReference type="ARBA" id="ARBA00022771"/>
    </source>
</evidence>
<gene>
    <name evidence="6" type="ORF">AMSG_01216</name>
</gene>
<dbReference type="GO" id="GO:0005634">
    <property type="term" value="C:nucleus"/>
    <property type="evidence" value="ECO:0007669"/>
    <property type="project" value="TreeGrafter"/>
</dbReference>
<dbReference type="eggNOG" id="KOG0800">
    <property type="taxonomic scope" value="Eukaryota"/>
</dbReference>
<dbReference type="PROSITE" id="PS50089">
    <property type="entry name" value="ZF_RING_2"/>
    <property type="match status" value="1"/>
</dbReference>
<proteinExistence type="predicted"/>
<keyword evidence="3" id="KW-0862">Zinc</keyword>
<dbReference type="SUPFAM" id="SSF57850">
    <property type="entry name" value="RING/U-box"/>
    <property type="match status" value="1"/>
</dbReference>
<keyword evidence="2 4" id="KW-0863">Zinc-finger</keyword>
<dbReference type="STRING" id="461836.A0A0L0DPZ4"/>
<dbReference type="PANTHER" id="PTHR45931:SF3">
    <property type="entry name" value="RING ZINC FINGER-CONTAINING PROTEIN"/>
    <property type="match status" value="1"/>
</dbReference>
<dbReference type="SMART" id="SM00184">
    <property type="entry name" value="RING"/>
    <property type="match status" value="1"/>
</dbReference>
<evidence type="ECO:0000256" key="3">
    <source>
        <dbReference type="ARBA" id="ARBA00022833"/>
    </source>
</evidence>
<dbReference type="InterPro" id="IPR001841">
    <property type="entry name" value="Znf_RING"/>
</dbReference>
<protein>
    <recommendedName>
        <fullName evidence="5">RING-type domain-containing protein</fullName>
    </recommendedName>
</protein>
<dbReference type="AlphaFoldDB" id="A0A0L0DPZ4"/>
<keyword evidence="1" id="KW-0479">Metal-binding</keyword>
<dbReference type="InterPro" id="IPR051834">
    <property type="entry name" value="RING_finger_E3_ligase"/>
</dbReference>
<dbReference type="InterPro" id="IPR013083">
    <property type="entry name" value="Znf_RING/FYVE/PHD"/>
</dbReference>
<dbReference type="OrthoDB" id="20566at2759"/>
<dbReference type="RefSeq" id="XP_013761824.1">
    <property type="nucleotide sequence ID" value="XM_013906370.1"/>
</dbReference>
<evidence type="ECO:0000256" key="1">
    <source>
        <dbReference type="ARBA" id="ARBA00022723"/>
    </source>
</evidence>
<accession>A0A0L0DPZ4</accession>
<evidence type="ECO:0000259" key="5">
    <source>
        <dbReference type="PROSITE" id="PS50089"/>
    </source>
</evidence>
<dbReference type="GO" id="GO:0061630">
    <property type="term" value="F:ubiquitin protein ligase activity"/>
    <property type="evidence" value="ECO:0007669"/>
    <property type="project" value="TreeGrafter"/>
</dbReference>
<name>A0A0L0DPZ4_THETB</name>
<evidence type="ECO:0000313" key="7">
    <source>
        <dbReference type="Proteomes" id="UP000054408"/>
    </source>
</evidence>
<evidence type="ECO:0000256" key="4">
    <source>
        <dbReference type="PROSITE-ProRule" id="PRU00175"/>
    </source>
</evidence>
<dbReference type="Pfam" id="PF13639">
    <property type="entry name" value="zf-RING_2"/>
    <property type="match status" value="1"/>
</dbReference>
<organism evidence="6 7">
    <name type="scientific">Thecamonas trahens ATCC 50062</name>
    <dbReference type="NCBI Taxonomy" id="461836"/>
    <lineage>
        <taxon>Eukaryota</taxon>
        <taxon>Apusozoa</taxon>
        <taxon>Apusomonadida</taxon>
        <taxon>Apusomonadidae</taxon>
        <taxon>Thecamonas</taxon>
    </lineage>
</organism>
<dbReference type="GO" id="GO:0008270">
    <property type="term" value="F:zinc ion binding"/>
    <property type="evidence" value="ECO:0007669"/>
    <property type="project" value="UniProtKB-KW"/>
</dbReference>
<dbReference type="GeneID" id="25560974"/>
<dbReference type="Gene3D" id="3.30.40.10">
    <property type="entry name" value="Zinc/RING finger domain, C3HC4 (zinc finger)"/>
    <property type="match status" value="1"/>
</dbReference>
<keyword evidence="7" id="KW-1185">Reference proteome</keyword>
<dbReference type="GO" id="GO:0006511">
    <property type="term" value="P:ubiquitin-dependent protein catabolic process"/>
    <property type="evidence" value="ECO:0007669"/>
    <property type="project" value="TreeGrafter"/>
</dbReference>
<feature type="domain" description="RING-type" evidence="5">
    <location>
        <begin position="130"/>
        <end position="173"/>
    </location>
</feature>
<evidence type="ECO:0000313" key="6">
    <source>
        <dbReference type="EMBL" id="KNC53503.1"/>
    </source>
</evidence>
<sequence length="180" mass="19769">MRSFSRPLGQAEVRNLFAQMRRNPLEMLRWATRAGVPARHVVTTPIRFVIRSASRSGREFSRTSPIMAPLMAALVSSGISHDMLTGDDYSRLLRLDETVTKPTAATDADLAALPPPTTLAADSSYCGERCTVCLDDLTEGTEVRILPCAGKHAFHTACIDQWLRVDGVCPVDKSLVVKRD</sequence>
<dbReference type="EMBL" id="GL349437">
    <property type="protein sequence ID" value="KNC53503.1"/>
    <property type="molecule type" value="Genomic_DNA"/>
</dbReference>